<organism evidence="20 21">
    <name type="scientific">Clydaea vesicula</name>
    <dbReference type="NCBI Taxonomy" id="447962"/>
    <lineage>
        <taxon>Eukaryota</taxon>
        <taxon>Fungi</taxon>
        <taxon>Fungi incertae sedis</taxon>
        <taxon>Chytridiomycota</taxon>
        <taxon>Chytridiomycota incertae sedis</taxon>
        <taxon>Chytridiomycetes</taxon>
        <taxon>Lobulomycetales</taxon>
        <taxon>Lobulomycetaceae</taxon>
        <taxon>Clydaea</taxon>
    </lineage>
</organism>
<evidence type="ECO:0000256" key="12">
    <source>
        <dbReference type="ARBA" id="ARBA00022968"/>
    </source>
</evidence>
<dbReference type="GO" id="GO:0030158">
    <property type="term" value="F:protein xylosyltransferase activity"/>
    <property type="evidence" value="ECO:0007669"/>
    <property type="project" value="UniProtKB-EC"/>
</dbReference>
<evidence type="ECO:0000256" key="3">
    <source>
        <dbReference type="ARBA" id="ARBA00004840"/>
    </source>
</evidence>
<keyword evidence="14" id="KW-0333">Golgi apparatus</keyword>
<protein>
    <recommendedName>
        <fullName evidence="6">protein xylosyltransferase</fullName>
        <ecNumber evidence="6">2.4.2.26</ecNumber>
    </recommendedName>
    <alternativeName>
        <fullName evidence="18">Peptide O-xylosyltransferase</fullName>
    </alternativeName>
</protein>
<keyword evidence="8" id="KW-0808">Transferase</keyword>
<dbReference type="EMBL" id="JADGJW010001242">
    <property type="protein sequence ID" value="KAJ3205022.1"/>
    <property type="molecule type" value="Genomic_DNA"/>
</dbReference>
<comment type="similarity">
    <text evidence="5">Belongs to the glycosyltransferase 14 family. XylT subfamily.</text>
</comment>
<gene>
    <name evidence="20" type="ORF">HK099_000952</name>
</gene>
<evidence type="ECO:0000256" key="13">
    <source>
        <dbReference type="ARBA" id="ARBA00022989"/>
    </source>
</evidence>
<evidence type="ECO:0000256" key="18">
    <source>
        <dbReference type="ARBA" id="ARBA00042865"/>
    </source>
</evidence>
<comment type="catalytic activity">
    <reaction evidence="19">
        <text>UDP-alpha-D-xylose + L-seryl-[protein] = 3-O-(beta-D-xylosyl)-L-seryl-[protein] + UDP + H(+)</text>
        <dbReference type="Rhea" id="RHEA:50192"/>
        <dbReference type="Rhea" id="RHEA-COMP:9863"/>
        <dbReference type="Rhea" id="RHEA-COMP:12567"/>
        <dbReference type="ChEBI" id="CHEBI:15378"/>
        <dbReference type="ChEBI" id="CHEBI:29999"/>
        <dbReference type="ChEBI" id="CHEBI:57632"/>
        <dbReference type="ChEBI" id="CHEBI:58223"/>
        <dbReference type="ChEBI" id="CHEBI:132085"/>
        <dbReference type="EC" id="2.4.2.26"/>
    </reaction>
</comment>
<evidence type="ECO:0000256" key="1">
    <source>
        <dbReference type="ARBA" id="ARBA00004323"/>
    </source>
</evidence>
<dbReference type="GO" id="GO:0046872">
    <property type="term" value="F:metal ion binding"/>
    <property type="evidence" value="ECO:0007669"/>
    <property type="project" value="UniProtKB-KW"/>
</dbReference>
<dbReference type="EC" id="2.4.2.26" evidence="6"/>
<evidence type="ECO:0000256" key="7">
    <source>
        <dbReference type="ARBA" id="ARBA00022676"/>
    </source>
</evidence>
<keyword evidence="10" id="KW-0479">Metal-binding</keyword>
<evidence type="ECO:0000256" key="11">
    <source>
        <dbReference type="ARBA" id="ARBA00022824"/>
    </source>
</evidence>
<evidence type="ECO:0000256" key="9">
    <source>
        <dbReference type="ARBA" id="ARBA00022692"/>
    </source>
</evidence>
<evidence type="ECO:0000256" key="17">
    <source>
        <dbReference type="ARBA" id="ARBA00023180"/>
    </source>
</evidence>
<name>A0AAD5TUS3_9FUNG</name>
<sequence length="258" mass="31113">MVDSFFLSWKRRSGKCWRQGRGRDGSWEEKGDDRALGFFELADIADWDYVVNLSANDYTLRSPKFVYKYLQTTNPKKLWINFLKETREEKLKRLESPYLMLPNKSGLKEEKFDIFLKPKRNFFLKNDFFPVKHSQWMILTKEFIDFIRTDQKVLLFLAWTEHTWVSDEFFFGMVALYSHPDKIINDNKRFINFKDKTEKHPIWLNYNTSSLFLKKTTNFTKDNNQNNFFWFRKVKISQDIDLKNAVDLERNLADLSLT</sequence>
<dbReference type="InterPro" id="IPR043538">
    <property type="entry name" value="XYLT"/>
</dbReference>
<evidence type="ECO:0000256" key="5">
    <source>
        <dbReference type="ARBA" id="ARBA00010195"/>
    </source>
</evidence>
<evidence type="ECO:0000256" key="19">
    <source>
        <dbReference type="ARBA" id="ARBA00047847"/>
    </source>
</evidence>
<dbReference type="GO" id="GO:0000139">
    <property type="term" value="C:Golgi membrane"/>
    <property type="evidence" value="ECO:0007669"/>
    <property type="project" value="UniProtKB-SubCell"/>
</dbReference>
<dbReference type="PANTHER" id="PTHR46025">
    <property type="entry name" value="XYLOSYLTRANSFERASE OXT"/>
    <property type="match status" value="1"/>
</dbReference>
<dbReference type="Pfam" id="PF02485">
    <property type="entry name" value="Branch"/>
    <property type="match status" value="1"/>
</dbReference>
<keyword evidence="13" id="KW-1133">Transmembrane helix</keyword>
<comment type="subcellular location">
    <subcellularLocation>
        <location evidence="2">Endoplasmic reticulum membrane</location>
        <topology evidence="2">Single-pass type II membrane protein</topology>
    </subcellularLocation>
    <subcellularLocation>
        <location evidence="1">Golgi apparatus membrane</location>
        <topology evidence="1">Single-pass type II membrane protein</topology>
    </subcellularLocation>
</comment>
<proteinExistence type="inferred from homology"/>
<keyword evidence="11" id="KW-0256">Endoplasmic reticulum</keyword>
<evidence type="ECO:0000256" key="16">
    <source>
        <dbReference type="ARBA" id="ARBA00023157"/>
    </source>
</evidence>
<reference evidence="20" key="1">
    <citation type="submission" date="2020-05" db="EMBL/GenBank/DDBJ databases">
        <title>Phylogenomic resolution of chytrid fungi.</title>
        <authorList>
            <person name="Stajich J.E."/>
            <person name="Amses K."/>
            <person name="Simmons R."/>
            <person name="Seto K."/>
            <person name="Myers J."/>
            <person name="Bonds A."/>
            <person name="Quandt C.A."/>
            <person name="Barry K."/>
            <person name="Liu P."/>
            <person name="Grigoriev I."/>
            <person name="Longcore J.E."/>
            <person name="James T.Y."/>
        </authorList>
    </citation>
    <scope>NUCLEOTIDE SEQUENCE</scope>
    <source>
        <strain evidence="20">JEL0476</strain>
    </source>
</reference>
<keyword evidence="21" id="KW-1185">Reference proteome</keyword>
<evidence type="ECO:0000256" key="8">
    <source>
        <dbReference type="ARBA" id="ARBA00022679"/>
    </source>
</evidence>
<evidence type="ECO:0000256" key="4">
    <source>
        <dbReference type="ARBA" id="ARBA00005093"/>
    </source>
</evidence>
<keyword evidence="7" id="KW-0328">Glycosyltransferase</keyword>
<keyword evidence="16" id="KW-1015">Disulfide bond</keyword>
<comment type="pathway">
    <text evidence="3">Glycan metabolism; chondroitin sulfate biosynthesis.</text>
</comment>
<evidence type="ECO:0000256" key="6">
    <source>
        <dbReference type="ARBA" id="ARBA00011972"/>
    </source>
</evidence>
<comment type="caution">
    <text evidence="20">The sequence shown here is derived from an EMBL/GenBank/DDBJ whole genome shotgun (WGS) entry which is preliminary data.</text>
</comment>
<keyword evidence="15" id="KW-0472">Membrane</keyword>
<evidence type="ECO:0000313" key="21">
    <source>
        <dbReference type="Proteomes" id="UP001211065"/>
    </source>
</evidence>
<evidence type="ECO:0000256" key="2">
    <source>
        <dbReference type="ARBA" id="ARBA00004648"/>
    </source>
</evidence>
<dbReference type="AlphaFoldDB" id="A0AAD5TUS3"/>
<dbReference type="GO" id="GO:0015012">
    <property type="term" value="P:heparan sulfate proteoglycan biosynthetic process"/>
    <property type="evidence" value="ECO:0007669"/>
    <property type="project" value="TreeGrafter"/>
</dbReference>
<evidence type="ECO:0000256" key="15">
    <source>
        <dbReference type="ARBA" id="ARBA00023136"/>
    </source>
</evidence>
<evidence type="ECO:0000256" key="10">
    <source>
        <dbReference type="ARBA" id="ARBA00022723"/>
    </source>
</evidence>
<keyword evidence="12" id="KW-0735">Signal-anchor</keyword>
<keyword evidence="9" id="KW-0812">Transmembrane</keyword>
<accession>A0AAD5TUS3</accession>
<dbReference type="GO" id="GO:0050650">
    <property type="term" value="P:chondroitin sulfate proteoglycan biosynthetic process"/>
    <property type="evidence" value="ECO:0007669"/>
    <property type="project" value="TreeGrafter"/>
</dbReference>
<evidence type="ECO:0000313" key="20">
    <source>
        <dbReference type="EMBL" id="KAJ3205022.1"/>
    </source>
</evidence>
<dbReference type="Proteomes" id="UP001211065">
    <property type="component" value="Unassembled WGS sequence"/>
</dbReference>
<evidence type="ECO:0000256" key="14">
    <source>
        <dbReference type="ARBA" id="ARBA00023034"/>
    </source>
</evidence>
<dbReference type="InterPro" id="IPR003406">
    <property type="entry name" value="Glyco_trans_14"/>
</dbReference>
<dbReference type="GO" id="GO:0005789">
    <property type="term" value="C:endoplasmic reticulum membrane"/>
    <property type="evidence" value="ECO:0007669"/>
    <property type="project" value="UniProtKB-SubCell"/>
</dbReference>
<comment type="pathway">
    <text evidence="4">Glycan metabolism; heparan sulfate biosynthesis.</text>
</comment>
<dbReference type="PANTHER" id="PTHR46025:SF3">
    <property type="entry name" value="XYLOSYLTRANSFERASE OXT"/>
    <property type="match status" value="1"/>
</dbReference>
<keyword evidence="17" id="KW-0325">Glycoprotein</keyword>